<dbReference type="SMART" id="SM00267">
    <property type="entry name" value="GGDEF"/>
    <property type="match status" value="1"/>
</dbReference>
<dbReference type="InterPro" id="IPR000160">
    <property type="entry name" value="GGDEF_dom"/>
</dbReference>
<keyword evidence="6" id="KW-1185">Reference proteome</keyword>
<evidence type="ECO:0000259" key="4">
    <source>
        <dbReference type="PROSITE" id="PS50887"/>
    </source>
</evidence>
<dbReference type="Proteomes" id="UP001165384">
    <property type="component" value="Unassembled WGS sequence"/>
</dbReference>
<feature type="domain" description="GGDEF" evidence="4">
    <location>
        <begin position="298"/>
        <end position="431"/>
    </location>
</feature>
<dbReference type="PANTHER" id="PTHR44757:SF2">
    <property type="entry name" value="BIOFILM ARCHITECTURE MAINTENANCE PROTEIN MBAA"/>
    <property type="match status" value="1"/>
</dbReference>
<dbReference type="InterPro" id="IPR052155">
    <property type="entry name" value="Biofilm_reg_signaling"/>
</dbReference>
<dbReference type="PROSITE" id="PS50885">
    <property type="entry name" value="HAMP"/>
    <property type="match status" value="1"/>
</dbReference>
<dbReference type="PROSITE" id="PS50887">
    <property type="entry name" value="GGDEF"/>
    <property type="match status" value="1"/>
</dbReference>
<feature type="transmembrane region" description="Helical" evidence="1">
    <location>
        <begin position="179"/>
        <end position="198"/>
    </location>
</feature>
<evidence type="ECO:0000259" key="3">
    <source>
        <dbReference type="PROSITE" id="PS50885"/>
    </source>
</evidence>
<protein>
    <submittedName>
        <fullName evidence="5">Diguanylate cyclase</fullName>
        <ecNumber evidence="5">2.7.7.65</ecNumber>
    </submittedName>
</protein>
<dbReference type="CDD" id="cd01948">
    <property type="entry name" value="EAL"/>
    <property type="match status" value="1"/>
</dbReference>
<dbReference type="InterPro" id="IPR001633">
    <property type="entry name" value="EAL_dom"/>
</dbReference>
<dbReference type="InterPro" id="IPR019247">
    <property type="entry name" value="Histidine_kinase_BarA_N"/>
</dbReference>
<organism evidence="5 6">
    <name type="scientific">Dechloromonas hankyongensis</name>
    <dbReference type="NCBI Taxonomy" id="2908002"/>
    <lineage>
        <taxon>Bacteria</taxon>
        <taxon>Pseudomonadati</taxon>
        <taxon>Pseudomonadota</taxon>
        <taxon>Betaproteobacteria</taxon>
        <taxon>Rhodocyclales</taxon>
        <taxon>Azonexaceae</taxon>
        <taxon>Dechloromonas</taxon>
    </lineage>
</organism>
<dbReference type="Pfam" id="PF00990">
    <property type="entry name" value="GGDEF"/>
    <property type="match status" value="1"/>
</dbReference>
<dbReference type="SUPFAM" id="SSF55073">
    <property type="entry name" value="Nucleotide cyclase"/>
    <property type="match status" value="1"/>
</dbReference>
<sequence length="696" mass="76152">MNRLTLRHRLLLLTLLPSALIAIALVAYFTFSGIRTLEGELRVKGMATVRYLAPISEYGIIAGQVESLHGLAQATVQESGVKAAVVVNQKGRTIAVSGRVSLSAEELRQQLGEPRQVSETDQWIAFGAPVKRSMTETDLLFEPTSATSKPSTPEIIGYIFVEYDKSELADKQRELVQRGLMIVLFGMLVIAALAIAMADNLARPVMRLVQAVNDMSSGKLDTRVPASSSGELGVLENGFNQMASRIEEVHLSMQSRIEEATAQLAFQARHDALTGLLNRREFEHRLEKALASVHAGDDDFAVLFLDLDRFKQVNDTCGYLAGDELLRQMGLLFQGRLRDEDTLARLGGDEFSIILANCGGPRALQVAEDICGLAAAYRFIWQDKVFAIGASIGVTTVSRKVHNINEILAAGDAACHRAKESGRNRVCECEVTPAQERRQESSNWASRIATALAEDRLLVEAIPLRPLQTPSGGHMAELTARLAEPGQSPVALSALIDAAERYDLAPAIDRRLIDAAIKALARAKQRQRNLYCLVPLSRGSISSRETVEYIARSLNSHNLSGDKLCFVFSEDILTHLTSQAMDFSRQMRTLGCEIGLEDFGGGLSSFSHLRSVYPSHVKLSQSLTRDLGGSRASTALLRAVQEITADQNIHSIAEDIDDLETLEQLRDLGIDYAQGKAVAPNEPFEVWFEGAVMRSA</sequence>
<dbReference type="SUPFAM" id="SSF141868">
    <property type="entry name" value="EAL domain-like"/>
    <property type="match status" value="1"/>
</dbReference>
<dbReference type="InterPro" id="IPR003660">
    <property type="entry name" value="HAMP_dom"/>
</dbReference>
<evidence type="ECO:0000256" key="1">
    <source>
        <dbReference type="SAM" id="Phobius"/>
    </source>
</evidence>
<dbReference type="RefSeq" id="WP_275707397.1">
    <property type="nucleotide sequence ID" value="NZ_JAKLTN010000001.1"/>
</dbReference>
<evidence type="ECO:0000259" key="2">
    <source>
        <dbReference type="PROSITE" id="PS50883"/>
    </source>
</evidence>
<dbReference type="Gene3D" id="6.10.340.10">
    <property type="match status" value="1"/>
</dbReference>
<dbReference type="CDD" id="cd06225">
    <property type="entry name" value="HAMP"/>
    <property type="match status" value="1"/>
</dbReference>
<dbReference type="SUPFAM" id="SSF158472">
    <property type="entry name" value="HAMP domain-like"/>
    <property type="match status" value="1"/>
</dbReference>
<dbReference type="InterPro" id="IPR029787">
    <property type="entry name" value="Nucleotide_cyclase"/>
</dbReference>
<dbReference type="CDD" id="cd01949">
    <property type="entry name" value="GGDEF"/>
    <property type="match status" value="1"/>
</dbReference>
<dbReference type="InterPro" id="IPR035919">
    <property type="entry name" value="EAL_sf"/>
</dbReference>
<proteinExistence type="predicted"/>
<feature type="domain" description="EAL" evidence="2">
    <location>
        <begin position="441"/>
        <end position="695"/>
    </location>
</feature>
<dbReference type="SMART" id="SM00052">
    <property type="entry name" value="EAL"/>
    <property type="match status" value="1"/>
</dbReference>
<dbReference type="Gene3D" id="3.30.70.270">
    <property type="match status" value="1"/>
</dbReference>
<keyword evidence="1" id="KW-0812">Transmembrane</keyword>
<name>A0ABS9JYG5_9RHOO</name>
<dbReference type="EMBL" id="JAKLTN010000001">
    <property type="protein sequence ID" value="MCG2575955.1"/>
    <property type="molecule type" value="Genomic_DNA"/>
</dbReference>
<keyword evidence="1" id="KW-1133">Transmembrane helix</keyword>
<accession>A0ABS9JYG5</accession>
<evidence type="ECO:0000313" key="5">
    <source>
        <dbReference type="EMBL" id="MCG2575955.1"/>
    </source>
</evidence>
<dbReference type="GO" id="GO:0052621">
    <property type="term" value="F:diguanylate cyclase activity"/>
    <property type="evidence" value="ECO:0007669"/>
    <property type="project" value="UniProtKB-EC"/>
</dbReference>
<dbReference type="Pfam" id="PF00672">
    <property type="entry name" value="HAMP"/>
    <property type="match status" value="1"/>
</dbReference>
<reference evidence="5" key="1">
    <citation type="submission" date="2022-01" db="EMBL/GenBank/DDBJ databases">
        <authorList>
            <person name="Jo J.-H."/>
            <person name="Im W.-T."/>
        </authorList>
    </citation>
    <scope>NUCLEOTIDE SEQUENCE</scope>
    <source>
        <strain evidence="5">XY25</strain>
    </source>
</reference>
<dbReference type="SMART" id="SM00304">
    <property type="entry name" value="HAMP"/>
    <property type="match status" value="1"/>
</dbReference>
<evidence type="ECO:0000313" key="6">
    <source>
        <dbReference type="Proteomes" id="UP001165384"/>
    </source>
</evidence>
<keyword evidence="1" id="KW-0472">Membrane</keyword>
<dbReference type="PROSITE" id="PS50883">
    <property type="entry name" value="EAL"/>
    <property type="match status" value="1"/>
</dbReference>
<dbReference type="InterPro" id="IPR043128">
    <property type="entry name" value="Rev_trsase/Diguanyl_cyclase"/>
</dbReference>
<feature type="domain" description="HAMP" evidence="3">
    <location>
        <begin position="199"/>
        <end position="251"/>
    </location>
</feature>
<gene>
    <name evidence="5" type="ORF">LZ012_02975</name>
</gene>
<dbReference type="Pfam" id="PF09984">
    <property type="entry name" value="sCache_4"/>
    <property type="match status" value="1"/>
</dbReference>
<keyword evidence="5" id="KW-0548">Nucleotidyltransferase</keyword>
<keyword evidence="5" id="KW-0808">Transferase</keyword>
<dbReference type="EC" id="2.7.7.65" evidence="5"/>
<dbReference type="NCBIfam" id="TIGR00254">
    <property type="entry name" value="GGDEF"/>
    <property type="match status" value="1"/>
</dbReference>
<comment type="caution">
    <text evidence="5">The sequence shown here is derived from an EMBL/GenBank/DDBJ whole genome shotgun (WGS) entry which is preliminary data.</text>
</comment>
<dbReference type="Gene3D" id="3.20.20.450">
    <property type="entry name" value="EAL domain"/>
    <property type="match status" value="1"/>
</dbReference>
<dbReference type="Pfam" id="PF00563">
    <property type="entry name" value="EAL"/>
    <property type="match status" value="1"/>
</dbReference>
<dbReference type="PANTHER" id="PTHR44757">
    <property type="entry name" value="DIGUANYLATE CYCLASE DGCP"/>
    <property type="match status" value="1"/>
</dbReference>